<evidence type="ECO:0000256" key="2">
    <source>
        <dbReference type="ARBA" id="ARBA00022670"/>
    </source>
</evidence>
<keyword evidence="4" id="KW-0378">Hydrolase</keyword>
<dbReference type="CDD" id="cd05471">
    <property type="entry name" value="pepsin_like"/>
    <property type="match status" value="1"/>
</dbReference>
<comment type="caution">
    <text evidence="9">The sequence shown here is derived from an EMBL/GenBank/DDBJ whole genome shotgun (WGS) entry which is preliminary data.</text>
</comment>
<organism evidence="9 10">
    <name type="scientific">Cristinia sonorae</name>
    <dbReference type="NCBI Taxonomy" id="1940300"/>
    <lineage>
        <taxon>Eukaryota</taxon>
        <taxon>Fungi</taxon>
        <taxon>Dikarya</taxon>
        <taxon>Basidiomycota</taxon>
        <taxon>Agaricomycotina</taxon>
        <taxon>Agaricomycetes</taxon>
        <taxon>Agaricomycetidae</taxon>
        <taxon>Agaricales</taxon>
        <taxon>Pleurotineae</taxon>
        <taxon>Stephanosporaceae</taxon>
        <taxon>Cristinia</taxon>
    </lineage>
</organism>
<reference evidence="9" key="1">
    <citation type="journal article" date="2021" name="New Phytol.">
        <title>Evolutionary innovations through gain and loss of genes in the ectomycorrhizal Boletales.</title>
        <authorList>
            <person name="Wu G."/>
            <person name="Miyauchi S."/>
            <person name="Morin E."/>
            <person name="Kuo A."/>
            <person name="Drula E."/>
            <person name="Varga T."/>
            <person name="Kohler A."/>
            <person name="Feng B."/>
            <person name="Cao Y."/>
            <person name="Lipzen A."/>
            <person name="Daum C."/>
            <person name="Hundley H."/>
            <person name="Pangilinan J."/>
            <person name="Johnson J."/>
            <person name="Barry K."/>
            <person name="LaButti K."/>
            <person name="Ng V."/>
            <person name="Ahrendt S."/>
            <person name="Min B."/>
            <person name="Choi I.G."/>
            <person name="Park H."/>
            <person name="Plett J.M."/>
            <person name="Magnuson J."/>
            <person name="Spatafora J.W."/>
            <person name="Nagy L.G."/>
            <person name="Henrissat B."/>
            <person name="Grigoriev I.V."/>
            <person name="Yang Z.L."/>
            <person name="Xu J."/>
            <person name="Martin F.M."/>
        </authorList>
    </citation>
    <scope>NUCLEOTIDE SEQUENCE</scope>
    <source>
        <strain evidence="9">KKN 215</strain>
    </source>
</reference>
<evidence type="ECO:0000313" key="9">
    <source>
        <dbReference type="EMBL" id="KAH8087161.1"/>
    </source>
</evidence>
<dbReference type="Pfam" id="PF00026">
    <property type="entry name" value="Asp"/>
    <property type="match status" value="1"/>
</dbReference>
<comment type="similarity">
    <text evidence="1">Belongs to the peptidase A1 family.</text>
</comment>
<feature type="disulfide bond" evidence="6">
    <location>
        <begin position="143"/>
        <end position="148"/>
    </location>
</feature>
<dbReference type="AlphaFoldDB" id="A0A8K0XL53"/>
<keyword evidence="6" id="KW-1015">Disulfide bond</keyword>
<evidence type="ECO:0000256" key="7">
    <source>
        <dbReference type="SAM" id="SignalP"/>
    </source>
</evidence>
<dbReference type="Gene3D" id="2.40.70.10">
    <property type="entry name" value="Acid Proteases"/>
    <property type="match status" value="2"/>
</dbReference>
<dbReference type="PANTHER" id="PTHR47966:SF51">
    <property type="entry name" value="BETA-SITE APP-CLEAVING ENZYME, ISOFORM A-RELATED"/>
    <property type="match status" value="1"/>
</dbReference>
<protein>
    <submittedName>
        <fullName evidence="9">Acid protease</fullName>
    </submittedName>
</protein>
<evidence type="ECO:0000256" key="3">
    <source>
        <dbReference type="ARBA" id="ARBA00022750"/>
    </source>
</evidence>
<dbReference type="InterPro" id="IPR034164">
    <property type="entry name" value="Pepsin-like_dom"/>
</dbReference>
<sequence length="429" mass="45609">MRLESALLTALPLLAIAAPTPSILHDGAKGIKVSLNKRGGFLDENGFVNFDAMSAHVSQSTGKIIRGLDIFKANHGAWHPTLRLSAKALSLLHLDLRETGTTSLVDVDDMMWHGKITIGTPPQEFDIDFDTGSSDLFVPGPDCKDINCEGHHVYNVNASSTSNATEKPFMLRYGDGSSVNGVIYTDDVSVGGITAKNQSVGAAAAFNSGFNKNRFLADGLLGMGFPAISAFQEPPFIQNLIAEGQLDEPAFSFKLNATGSELFIGGANPELYNGEFTYAPVTEQAYWQVPLESIAVNNGVVINQVASIIDTGTTLVLGDHKNVNKLYESIPGAKNVSESAGLGAGYYSVPCDNVPEISLSFGGRAFRIAPEIFNMGKVDGTENDCVGGIAATNALSDPIDFWIVGDVFLNNVYTKFDVGEGRVGFADLA</sequence>
<dbReference type="FunFam" id="2.40.70.10:FF:000115">
    <property type="entry name" value="Lysosomal aspartic protease"/>
    <property type="match status" value="1"/>
</dbReference>
<feature type="active site" evidence="5">
    <location>
        <position position="130"/>
    </location>
</feature>
<feature type="active site" evidence="5">
    <location>
        <position position="310"/>
    </location>
</feature>
<feature type="chain" id="PRO_5035445162" evidence="7">
    <location>
        <begin position="18"/>
        <end position="429"/>
    </location>
</feature>
<dbReference type="InterPro" id="IPR001461">
    <property type="entry name" value="Aspartic_peptidase_A1"/>
</dbReference>
<proteinExistence type="inferred from homology"/>
<evidence type="ECO:0000256" key="6">
    <source>
        <dbReference type="PIRSR" id="PIRSR601461-2"/>
    </source>
</evidence>
<evidence type="ECO:0000259" key="8">
    <source>
        <dbReference type="PROSITE" id="PS51767"/>
    </source>
</evidence>
<dbReference type="EMBL" id="JAEVFJ010000041">
    <property type="protein sequence ID" value="KAH8087161.1"/>
    <property type="molecule type" value="Genomic_DNA"/>
</dbReference>
<dbReference type="InterPro" id="IPR033121">
    <property type="entry name" value="PEPTIDASE_A1"/>
</dbReference>
<evidence type="ECO:0000256" key="5">
    <source>
        <dbReference type="PIRSR" id="PIRSR601461-1"/>
    </source>
</evidence>
<dbReference type="PANTHER" id="PTHR47966">
    <property type="entry name" value="BETA-SITE APP-CLEAVING ENZYME, ISOFORM A-RELATED"/>
    <property type="match status" value="1"/>
</dbReference>
<evidence type="ECO:0000256" key="4">
    <source>
        <dbReference type="ARBA" id="ARBA00022801"/>
    </source>
</evidence>
<feature type="domain" description="Peptidase A1" evidence="8">
    <location>
        <begin position="112"/>
        <end position="426"/>
    </location>
</feature>
<name>A0A8K0XL53_9AGAR</name>
<dbReference type="GO" id="GO:0004190">
    <property type="term" value="F:aspartic-type endopeptidase activity"/>
    <property type="evidence" value="ECO:0007669"/>
    <property type="project" value="UniProtKB-KW"/>
</dbReference>
<evidence type="ECO:0000313" key="10">
    <source>
        <dbReference type="Proteomes" id="UP000813824"/>
    </source>
</evidence>
<dbReference type="PROSITE" id="PS51767">
    <property type="entry name" value="PEPTIDASE_A1"/>
    <property type="match status" value="1"/>
</dbReference>
<keyword evidence="2 9" id="KW-0645">Protease</keyword>
<keyword evidence="10" id="KW-1185">Reference proteome</keyword>
<dbReference type="PRINTS" id="PR00792">
    <property type="entry name" value="PEPSIN"/>
</dbReference>
<accession>A0A8K0XL53</accession>
<dbReference type="GO" id="GO:0006508">
    <property type="term" value="P:proteolysis"/>
    <property type="evidence" value="ECO:0007669"/>
    <property type="project" value="UniProtKB-KW"/>
</dbReference>
<keyword evidence="3" id="KW-0064">Aspartyl protease</keyword>
<gene>
    <name evidence="9" type="ORF">BXZ70DRAFT_899651</name>
</gene>
<dbReference type="Proteomes" id="UP000813824">
    <property type="component" value="Unassembled WGS sequence"/>
</dbReference>
<dbReference type="InterPro" id="IPR021109">
    <property type="entry name" value="Peptidase_aspartic_dom_sf"/>
</dbReference>
<feature type="signal peptide" evidence="7">
    <location>
        <begin position="1"/>
        <end position="17"/>
    </location>
</feature>
<dbReference type="OrthoDB" id="15189at2759"/>
<dbReference type="SUPFAM" id="SSF50630">
    <property type="entry name" value="Acid proteases"/>
    <property type="match status" value="1"/>
</dbReference>
<evidence type="ECO:0000256" key="1">
    <source>
        <dbReference type="ARBA" id="ARBA00007447"/>
    </source>
</evidence>
<keyword evidence="7" id="KW-0732">Signal</keyword>